<dbReference type="Gene3D" id="1.10.10.10">
    <property type="entry name" value="Winged helix-like DNA-binding domain superfamily/Winged helix DNA-binding domain"/>
    <property type="match status" value="1"/>
</dbReference>
<evidence type="ECO:0000259" key="5">
    <source>
        <dbReference type="PROSITE" id="PS51063"/>
    </source>
</evidence>
<keyword evidence="2" id="KW-0238">DNA-binding</keyword>
<gene>
    <name evidence="6" type="ORF">ABR85_00945</name>
</gene>
<dbReference type="Proteomes" id="UP000051242">
    <property type="component" value="Unassembled WGS sequence"/>
</dbReference>
<dbReference type="InterPro" id="IPR018490">
    <property type="entry name" value="cNMP-bd_dom_sf"/>
</dbReference>
<dbReference type="InterPro" id="IPR012318">
    <property type="entry name" value="HTH_CRP"/>
</dbReference>
<dbReference type="GO" id="GO:0005829">
    <property type="term" value="C:cytosol"/>
    <property type="evidence" value="ECO:0007669"/>
    <property type="project" value="TreeGrafter"/>
</dbReference>
<dbReference type="GO" id="GO:0003700">
    <property type="term" value="F:DNA-binding transcription factor activity"/>
    <property type="evidence" value="ECO:0007669"/>
    <property type="project" value="TreeGrafter"/>
</dbReference>
<dbReference type="InterPro" id="IPR014710">
    <property type="entry name" value="RmlC-like_jellyroll"/>
</dbReference>
<keyword evidence="1" id="KW-0805">Transcription regulation</keyword>
<dbReference type="Gene3D" id="2.60.120.10">
    <property type="entry name" value="Jelly Rolls"/>
    <property type="match status" value="1"/>
</dbReference>
<name>A0A0R2T319_9GAMM</name>
<evidence type="ECO:0000259" key="4">
    <source>
        <dbReference type="PROSITE" id="PS50042"/>
    </source>
</evidence>
<proteinExistence type="predicted"/>
<sequence>MVVTPQLLKTFPLLSGLPDATLDDVAAQSSVRKAARRAIVLNAGQNEEQICFLFEGRLQGVDFTIDGREVGLYFVEPGEFCGELCLFDGGSQPEFVMALTPSVIVSIPLNTMHELLKKHPELFATVSAKVAGHVRKMTFQRSLLGLPNIAQRVCCQLWMLVPEKDKEKEEAHIRNPPTHMEIAIMLNISRETVTRVFQSLQNRQIVKRDGTSLLVVTQVSVLRDYAEGKQEL</sequence>
<evidence type="ECO:0000256" key="2">
    <source>
        <dbReference type="ARBA" id="ARBA00023125"/>
    </source>
</evidence>
<dbReference type="PANTHER" id="PTHR24567:SF68">
    <property type="entry name" value="DNA-BINDING TRANSCRIPTIONAL DUAL REGULATOR CRP"/>
    <property type="match status" value="1"/>
</dbReference>
<dbReference type="SUPFAM" id="SSF51206">
    <property type="entry name" value="cAMP-binding domain-like"/>
    <property type="match status" value="1"/>
</dbReference>
<dbReference type="EMBL" id="LICD01000141">
    <property type="protein sequence ID" value="KRO79787.1"/>
    <property type="molecule type" value="Genomic_DNA"/>
</dbReference>
<dbReference type="PROSITE" id="PS50042">
    <property type="entry name" value="CNMP_BINDING_3"/>
    <property type="match status" value="1"/>
</dbReference>
<evidence type="ECO:0000313" key="7">
    <source>
        <dbReference type="Proteomes" id="UP000051242"/>
    </source>
</evidence>
<dbReference type="GO" id="GO:0003677">
    <property type="term" value="F:DNA binding"/>
    <property type="evidence" value="ECO:0007669"/>
    <property type="project" value="UniProtKB-KW"/>
</dbReference>
<dbReference type="InterPro" id="IPR036388">
    <property type="entry name" value="WH-like_DNA-bd_sf"/>
</dbReference>
<dbReference type="SUPFAM" id="SSF46785">
    <property type="entry name" value="Winged helix' DNA-binding domain"/>
    <property type="match status" value="1"/>
</dbReference>
<dbReference type="CDD" id="cd00038">
    <property type="entry name" value="CAP_ED"/>
    <property type="match status" value="1"/>
</dbReference>
<organism evidence="6 7">
    <name type="scientific">OM182 bacterium BACL3 MAG-120619-bin3</name>
    <dbReference type="NCBI Taxonomy" id="1655593"/>
    <lineage>
        <taxon>Bacteria</taxon>
        <taxon>Pseudomonadati</taxon>
        <taxon>Pseudomonadota</taxon>
        <taxon>Gammaproteobacteria</taxon>
        <taxon>OMG group</taxon>
        <taxon>OM182 clade</taxon>
    </lineage>
</organism>
<comment type="caution">
    <text evidence="6">The sequence shown here is derived from an EMBL/GenBank/DDBJ whole genome shotgun (WGS) entry which is preliminary data.</text>
</comment>
<dbReference type="InterPro" id="IPR050397">
    <property type="entry name" value="Env_Response_Regulators"/>
</dbReference>
<keyword evidence="3" id="KW-0804">Transcription</keyword>
<evidence type="ECO:0000313" key="6">
    <source>
        <dbReference type="EMBL" id="KRO79787.1"/>
    </source>
</evidence>
<dbReference type="AlphaFoldDB" id="A0A0R2T319"/>
<accession>A0A0R2T319</accession>
<feature type="domain" description="HTH crp-type" evidence="5">
    <location>
        <begin position="147"/>
        <end position="220"/>
    </location>
</feature>
<dbReference type="SMART" id="SM00100">
    <property type="entry name" value="cNMP"/>
    <property type="match status" value="1"/>
</dbReference>
<dbReference type="PANTHER" id="PTHR24567">
    <property type="entry name" value="CRP FAMILY TRANSCRIPTIONAL REGULATORY PROTEIN"/>
    <property type="match status" value="1"/>
</dbReference>
<dbReference type="PROSITE" id="PS51063">
    <property type="entry name" value="HTH_CRP_2"/>
    <property type="match status" value="1"/>
</dbReference>
<protein>
    <recommendedName>
        <fullName evidence="8">Cyclic nucleotide-binding domain-containing protein</fullName>
    </recommendedName>
</protein>
<reference evidence="6 7" key="1">
    <citation type="submission" date="2015-10" db="EMBL/GenBank/DDBJ databases">
        <title>Metagenome-Assembled Genomes uncover a global brackish microbiome.</title>
        <authorList>
            <person name="Hugerth L.W."/>
            <person name="Larsson J."/>
            <person name="Alneberg J."/>
            <person name="Lindh M.V."/>
            <person name="Legrand C."/>
            <person name="Pinhassi J."/>
            <person name="Andersson A.F."/>
        </authorList>
    </citation>
    <scope>NUCLEOTIDE SEQUENCE [LARGE SCALE GENOMIC DNA]</scope>
    <source>
        <strain evidence="6">BACL22 MAG-120619-bin3</strain>
    </source>
</reference>
<dbReference type="InterPro" id="IPR000595">
    <property type="entry name" value="cNMP-bd_dom"/>
</dbReference>
<dbReference type="InterPro" id="IPR036390">
    <property type="entry name" value="WH_DNA-bd_sf"/>
</dbReference>
<dbReference type="SMART" id="SM00419">
    <property type="entry name" value="HTH_CRP"/>
    <property type="match status" value="1"/>
</dbReference>
<evidence type="ECO:0000256" key="1">
    <source>
        <dbReference type="ARBA" id="ARBA00023015"/>
    </source>
</evidence>
<dbReference type="Pfam" id="PF13545">
    <property type="entry name" value="HTH_Crp_2"/>
    <property type="match status" value="1"/>
</dbReference>
<evidence type="ECO:0008006" key="8">
    <source>
        <dbReference type="Google" id="ProtNLM"/>
    </source>
</evidence>
<dbReference type="Pfam" id="PF00027">
    <property type="entry name" value="cNMP_binding"/>
    <property type="match status" value="1"/>
</dbReference>
<evidence type="ECO:0000256" key="3">
    <source>
        <dbReference type="ARBA" id="ARBA00023163"/>
    </source>
</evidence>
<feature type="domain" description="Cyclic nucleotide-binding" evidence="4">
    <location>
        <begin position="13"/>
        <end position="116"/>
    </location>
</feature>